<evidence type="ECO:0000313" key="2">
    <source>
        <dbReference type="EMBL" id="MDR6224760.1"/>
    </source>
</evidence>
<dbReference type="Pfam" id="PF07791">
    <property type="entry name" value="Imm11"/>
    <property type="match status" value="1"/>
</dbReference>
<feature type="domain" description="Immunity MXAN-0049 protein" evidence="1">
    <location>
        <begin position="96"/>
        <end position="181"/>
    </location>
</feature>
<comment type="caution">
    <text evidence="2">The sequence shown here is derived from an EMBL/GenBank/DDBJ whole genome shotgun (WGS) entry which is preliminary data.</text>
</comment>
<dbReference type="InterPro" id="IPR012433">
    <property type="entry name" value="Imm11"/>
</dbReference>
<evidence type="ECO:0000313" key="3">
    <source>
        <dbReference type="Proteomes" id="UP001185012"/>
    </source>
</evidence>
<organism evidence="2 3">
    <name type="scientific">Desmospora profundinema</name>
    <dbReference type="NCBI Taxonomy" id="1571184"/>
    <lineage>
        <taxon>Bacteria</taxon>
        <taxon>Bacillati</taxon>
        <taxon>Bacillota</taxon>
        <taxon>Bacilli</taxon>
        <taxon>Bacillales</taxon>
        <taxon>Thermoactinomycetaceae</taxon>
        <taxon>Desmospora</taxon>
    </lineage>
</organism>
<protein>
    <recommendedName>
        <fullName evidence="1">Immunity MXAN-0049 protein domain-containing protein</fullName>
    </recommendedName>
</protein>
<evidence type="ECO:0000259" key="1">
    <source>
        <dbReference type="Pfam" id="PF07791"/>
    </source>
</evidence>
<accession>A0ABU1IJ11</accession>
<dbReference type="EMBL" id="JAVDQG010000002">
    <property type="protein sequence ID" value="MDR6224760.1"/>
    <property type="molecule type" value="Genomic_DNA"/>
</dbReference>
<dbReference type="RefSeq" id="WP_309862495.1">
    <property type="nucleotide sequence ID" value="NZ_JAVDQG010000002.1"/>
</dbReference>
<sequence>MRVWLLQSQLDAGFEDLQLVNFDDDHDKYFDNINEPIPIADKWGNVEVYTLTEGYQSDFPHFWGSGDDVPVFSEKALYIVNDLIEDQVELLPLNHPKHKYFAIHVLNAVDAINYDNAIVRQLKSGLRVSFTKYSFFPEKLIDQHIFKVYLDESVFSRVFVSDKFKKRVTSSSLVGYDFVEVWDSERSGS</sequence>
<proteinExistence type="predicted"/>
<name>A0ABU1IJ11_9BACL</name>
<keyword evidence="3" id="KW-1185">Reference proteome</keyword>
<dbReference type="Proteomes" id="UP001185012">
    <property type="component" value="Unassembled WGS sequence"/>
</dbReference>
<reference evidence="2 3" key="1">
    <citation type="submission" date="2023-07" db="EMBL/GenBank/DDBJ databases">
        <title>Genomic Encyclopedia of Type Strains, Phase IV (KMG-IV): sequencing the most valuable type-strain genomes for metagenomic binning, comparative biology and taxonomic classification.</title>
        <authorList>
            <person name="Goeker M."/>
        </authorList>
    </citation>
    <scope>NUCLEOTIDE SEQUENCE [LARGE SCALE GENOMIC DNA]</scope>
    <source>
        <strain evidence="2 3">DSM 45903</strain>
    </source>
</reference>
<gene>
    <name evidence="2" type="ORF">JOE21_000751</name>
</gene>